<dbReference type="Proteomes" id="UP001327093">
    <property type="component" value="Unassembled WGS sequence"/>
</dbReference>
<dbReference type="Gene3D" id="3.30.70.100">
    <property type="match status" value="1"/>
</dbReference>
<feature type="domain" description="ABM" evidence="1">
    <location>
        <begin position="1"/>
        <end position="68"/>
    </location>
</feature>
<proteinExistence type="predicted"/>
<evidence type="ECO:0000313" key="2">
    <source>
        <dbReference type="EMBL" id="MEB3371554.1"/>
    </source>
</evidence>
<keyword evidence="3" id="KW-1185">Reference proteome</keyword>
<gene>
    <name evidence="2" type="ORF">R4I43_29540</name>
</gene>
<protein>
    <recommendedName>
        <fullName evidence="1">ABM domain-containing protein</fullName>
    </recommendedName>
</protein>
<dbReference type="Pfam" id="PF03992">
    <property type="entry name" value="ABM"/>
    <property type="match status" value="1"/>
</dbReference>
<name>A0ABU6AJ13_9PSEU</name>
<dbReference type="SUPFAM" id="SSF54909">
    <property type="entry name" value="Dimeric alpha+beta barrel"/>
    <property type="match status" value="1"/>
</dbReference>
<evidence type="ECO:0000313" key="3">
    <source>
        <dbReference type="Proteomes" id="UP001327093"/>
    </source>
</evidence>
<evidence type="ECO:0000259" key="1">
    <source>
        <dbReference type="Pfam" id="PF03992"/>
    </source>
</evidence>
<accession>A0ABU6AJ13</accession>
<dbReference type="RefSeq" id="WP_324268983.1">
    <property type="nucleotide sequence ID" value="NZ_JAWLNX010000030.1"/>
</dbReference>
<organism evidence="2 3">
    <name type="scientific">Saccharopolyspora mangrovi</name>
    <dbReference type="NCBI Taxonomy" id="3082379"/>
    <lineage>
        <taxon>Bacteria</taxon>
        <taxon>Bacillati</taxon>
        <taxon>Actinomycetota</taxon>
        <taxon>Actinomycetes</taxon>
        <taxon>Pseudonocardiales</taxon>
        <taxon>Pseudonocardiaceae</taxon>
        <taxon>Saccharopolyspora</taxon>
    </lineage>
</organism>
<dbReference type="EMBL" id="JAWLNX010000030">
    <property type="protein sequence ID" value="MEB3371554.1"/>
    <property type="molecule type" value="Genomic_DNA"/>
</dbReference>
<dbReference type="InterPro" id="IPR007138">
    <property type="entry name" value="ABM_dom"/>
</dbReference>
<comment type="caution">
    <text evidence="2">The sequence shown here is derived from an EMBL/GenBank/DDBJ whole genome shotgun (WGS) entry which is preliminary data.</text>
</comment>
<sequence>MHARVSTYTGTSEKVAQLVEQLDQARPALNQLDGFQGAYVLVDRGSGNAMTITLWSSEQTAQASAESAKRLRSTAAEASGYTIQSVATYEVGLQLGKE</sequence>
<reference evidence="2 3" key="1">
    <citation type="submission" date="2023-10" db="EMBL/GenBank/DDBJ databases">
        <title>Saccharopolyspora sp. nov., isolated from mangrove soil.</title>
        <authorList>
            <person name="Lu Y."/>
            <person name="Liu W."/>
        </authorList>
    </citation>
    <scope>NUCLEOTIDE SEQUENCE [LARGE SCALE GENOMIC DNA]</scope>
    <source>
        <strain evidence="2 3">S2-29</strain>
    </source>
</reference>
<dbReference type="InterPro" id="IPR011008">
    <property type="entry name" value="Dimeric_a/b-barrel"/>
</dbReference>